<sequence length="515" mass="59668">MELPPIFKLNDYCVFEIFKQIKLNCEENSNHTNPVIRYKDIISFVSSDSKFNDIFLQWNGIQNKSYITQWTSTTIYIFFHSLYETLKNLKAAEKNEYLSIFKMAIEENNVVGTCLMDYSPTSYHPEHVEIFEMTTRLLQQKRTLNKLILRMKGYTPENLQNFRYLRNLQLDVDIEVSYLIEIIKSNPNLNYLDFECPGRNGKISDIAVYCQKLEGLNIEMNPNVDAGDYIPFAKLPRLQMWNIRGTPMKDSFHKLFQSLAESTTLKELNFSQMDLNPKEIIELSNLRALRSLYFQLQSSITNIAQNSNNEPDSLTLTSSTLNLLTTGLHLDCVGTIKEDILAKENKINIFKNIYTLEQYIQTNNKDIKDFIVSAQTNINSLYTMKEMCNKLNIPTDINKISSFFVLKSFVSLLKKYAESLNLLPKLKNLEPLLIQMKINIRNELSELQKTIDVDLVDIEQPIPLDPTSQGLILLYLIEGLSKIFNVSLSTNVEFDRIINNSEIILYLTTSFNRTI</sequence>
<evidence type="ECO:0000313" key="2">
    <source>
        <dbReference type="Proteomes" id="UP000007801"/>
    </source>
</evidence>
<proteinExistence type="predicted"/>
<dbReference type="KEGG" id="dan:26514566"/>
<dbReference type="AlphaFoldDB" id="A0A0P8ZVZ2"/>
<organism evidence="1 2">
    <name type="scientific">Drosophila ananassae</name>
    <name type="common">Fruit fly</name>
    <dbReference type="NCBI Taxonomy" id="7217"/>
    <lineage>
        <taxon>Eukaryota</taxon>
        <taxon>Metazoa</taxon>
        <taxon>Ecdysozoa</taxon>
        <taxon>Arthropoda</taxon>
        <taxon>Hexapoda</taxon>
        <taxon>Insecta</taxon>
        <taxon>Pterygota</taxon>
        <taxon>Neoptera</taxon>
        <taxon>Endopterygota</taxon>
        <taxon>Diptera</taxon>
        <taxon>Brachycera</taxon>
        <taxon>Muscomorpha</taxon>
        <taxon>Ephydroidea</taxon>
        <taxon>Drosophilidae</taxon>
        <taxon>Drosophila</taxon>
        <taxon>Sophophora</taxon>
    </lineage>
</organism>
<dbReference type="Gene3D" id="3.80.10.10">
    <property type="entry name" value="Ribonuclease Inhibitor"/>
    <property type="match status" value="1"/>
</dbReference>
<dbReference type="GeneID" id="26514566"/>
<name>A0A0P8ZVZ2_DROAN</name>
<accession>A0A0P8ZVZ2</accession>
<dbReference type="OrthoDB" id="7871965at2759"/>
<dbReference type="InParanoid" id="A0A0P8ZVZ2"/>
<dbReference type="InterPro" id="IPR032675">
    <property type="entry name" value="LRR_dom_sf"/>
</dbReference>
<dbReference type="EMBL" id="CH902618">
    <property type="protein sequence ID" value="KPU78774.1"/>
    <property type="molecule type" value="Genomic_DNA"/>
</dbReference>
<dbReference type="SUPFAM" id="SSF52047">
    <property type="entry name" value="RNI-like"/>
    <property type="match status" value="1"/>
</dbReference>
<dbReference type="Proteomes" id="UP000007801">
    <property type="component" value="Unassembled WGS sequence"/>
</dbReference>
<reference evidence="1 2" key="1">
    <citation type="journal article" date="2007" name="Nature">
        <title>Evolution of genes and genomes on the Drosophila phylogeny.</title>
        <authorList>
            <consortium name="Drosophila 12 Genomes Consortium"/>
            <person name="Clark A.G."/>
            <person name="Eisen M.B."/>
            <person name="Smith D.R."/>
            <person name="Bergman C.M."/>
            <person name="Oliver B."/>
            <person name="Markow T.A."/>
            <person name="Kaufman T.C."/>
            <person name="Kellis M."/>
            <person name="Gelbart W."/>
            <person name="Iyer V.N."/>
            <person name="Pollard D.A."/>
            <person name="Sackton T.B."/>
            <person name="Larracuente A.M."/>
            <person name="Singh N.D."/>
            <person name="Abad J.P."/>
            <person name="Abt D.N."/>
            <person name="Adryan B."/>
            <person name="Aguade M."/>
            <person name="Akashi H."/>
            <person name="Anderson W.W."/>
            <person name="Aquadro C.F."/>
            <person name="Ardell D.H."/>
            <person name="Arguello R."/>
            <person name="Artieri C.G."/>
            <person name="Barbash D.A."/>
            <person name="Barker D."/>
            <person name="Barsanti P."/>
            <person name="Batterham P."/>
            <person name="Batzoglou S."/>
            <person name="Begun D."/>
            <person name="Bhutkar A."/>
            <person name="Blanco E."/>
            <person name="Bosak S.A."/>
            <person name="Bradley R.K."/>
            <person name="Brand A.D."/>
            <person name="Brent M.R."/>
            <person name="Brooks A.N."/>
            <person name="Brown R.H."/>
            <person name="Butlin R.K."/>
            <person name="Caggese C."/>
            <person name="Calvi B.R."/>
            <person name="Bernardo de Carvalho A."/>
            <person name="Caspi A."/>
            <person name="Castrezana S."/>
            <person name="Celniker S.E."/>
            <person name="Chang J.L."/>
            <person name="Chapple C."/>
            <person name="Chatterji S."/>
            <person name="Chinwalla A."/>
            <person name="Civetta A."/>
            <person name="Clifton S.W."/>
            <person name="Comeron J.M."/>
            <person name="Costello J.C."/>
            <person name="Coyne J.A."/>
            <person name="Daub J."/>
            <person name="David R.G."/>
            <person name="Delcher A.L."/>
            <person name="Delehaunty K."/>
            <person name="Do C.B."/>
            <person name="Ebling H."/>
            <person name="Edwards K."/>
            <person name="Eickbush T."/>
            <person name="Evans J.D."/>
            <person name="Filipski A."/>
            <person name="Findeiss S."/>
            <person name="Freyhult E."/>
            <person name="Fulton L."/>
            <person name="Fulton R."/>
            <person name="Garcia A.C."/>
            <person name="Gardiner A."/>
            <person name="Garfield D.A."/>
            <person name="Garvin B.E."/>
            <person name="Gibson G."/>
            <person name="Gilbert D."/>
            <person name="Gnerre S."/>
            <person name="Godfrey J."/>
            <person name="Good R."/>
            <person name="Gotea V."/>
            <person name="Gravely B."/>
            <person name="Greenberg A.J."/>
            <person name="Griffiths-Jones S."/>
            <person name="Gross S."/>
            <person name="Guigo R."/>
            <person name="Gustafson E.A."/>
            <person name="Haerty W."/>
            <person name="Hahn M.W."/>
            <person name="Halligan D.L."/>
            <person name="Halpern A.L."/>
            <person name="Halter G.M."/>
            <person name="Han M.V."/>
            <person name="Heger A."/>
            <person name="Hillier L."/>
            <person name="Hinrichs A.S."/>
            <person name="Holmes I."/>
            <person name="Hoskins R.A."/>
            <person name="Hubisz M.J."/>
            <person name="Hultmark D."/>
            <person name="Huntley M.A."/>
            <person name="Jaffe D.B."/>
            <person name="Jagadeeshan S."/>
            <person name="Jeck W.R."/>
            <person name="Johnson J."/>
            <person name="Jones C.D."/>
            <person name="Jordan W.C."/>
            <person name="Karpen G.H."/>
            <person name="Kataoka E."/>
            <person name="Keightley P.D."/>
            <person name="Kheradpour P."/>
            <person name="Kirkness E.F."/>
            <person name="Koerich L.B."/>
            <person name="Kristiansen K."/>
            <person name="Kudrna D."/>
            <person name="Kulathinal R.J."/>
            <person name="Kumar S."/>
            <person name="Kwok R."/>
            <person name="Lander E."/>
            <person name="Langley C.H."/>
            <person name="Lapoint R."/>
            <person name="Lazzaro B.P."/>
            <person name="Lee S.J."/>
            <person name="Levesque L."/>
            <person name="Li R."/>
            <person name="Lin C.F."/>
            <person name="Lin M.F."/>
            <person name="Lindblad-Toh K."/>
            <person name="Llopart A."/>
            <person name="Long M."/>
            <person name="Low L."/>
            <person name="Lozovsky E."/>
            <person name="Lu J."/>
            <person name="Luo M."/>
            <person name="Machado C.A."/>
            <person name="Makalowski W."/>
            <person name="Marzo M."/>
            <person name="Matsuda M."/>
            <person name="Matzkin L."/>
            <person name="McAllister B."/>
            <person name="McBride C.S."/>
            <person name="McKernan B."/>
            <person name="McKernan K."/>
            <person name="Mendez-Lago M."/>
            <person name="Minx P."/>
            <person name="Mollenhauer M.U."/>
            <person name="Montooth K."/>
            <person name="Mount S.M."/>
            <person name="Mu X."/>
            <person name="Myers E."/>
            <person name="Negre B."/>
            <person name="Newfeld S."/>
            <person name="Nielsen R."/>
            <person name="Noor M.A."/>
            <person name="O'Grady P."/>
            <person name="Pachter L."/>
            <person name="Papaceit M."/>
            <person name="Parisi M.J."/>
            <person name="Parisi M."/>
            <person name="Parts L."/>
            <person name="Pedersen J.S."/>
            <person name="Pesole G."/>
            <person name="Phillippy A.M."/>
            <person name="Ponting C.P."/>
            <person name="Pop M."/>
            <person name="Porcelli D."/>
            <person name="Powell J.R."/>
            <person name="Prohaska S."/>
            <person name="Pruitt K."/>
            <person name="Puig M."/>
            <person name="Quesneville H."/>
            <person name="Ram K.R."/>
            <person name="Rand D."/>
            <person name="Rasmussen M.D."/>
            <person name="Reed L.K."/>
            <person name="Reenan R."/>
            <person name="Reily A."/>
            <person name="Remington K.A."/>
            <person name="Rieger T.T."/>
            <person name="Ritchie M.G."/>
            <person name="Robin C."/>
            <person name="Rogers Y.H."/>
            <person name="Rohde C."/>
            <person name="Rozas J."/>
            <person name="Rubenfield M.J."/>
            <person name="Ruiz A."/>
            <person name="Russo S."/>
            <person name="Salzberg S.L."/>
            <person name="Sanchez-Gracia A."/>
            <person name="Saranga D.J."/>
            <person name="Sato H."/>
            <person name="Schaeffer S.W."/>
            <person name="Schatz M.C."/>
            <person name="Schlenke T."/>
            <person name="Schwartz R."/>
            <person name="Segarra C."/>
            <person name="Singh R.S."/>
            <person name="Sirot L."/>
            <person name="Sirota M."/>
            <person name="Sisneros N.B."/>
            <person name="Smith C.D."/>
            <person name="Smith T.F."/>
            <person name="Spieth J."/>
            <person name="Stage D.E."/>
            <person name="Stark A."/>
            <person name="Stephan W."/>
            <person name="Strausberg R.L."/>
            <person name="Strempel S."/>
            <person name="Sturgill D."/>
            <person name="Sutton G."/>
            <person name="Sutton G.G."/>
            <person name="Tao W."/>
            <person name="Teichmann S."/>
            <person name="Tobari Y.N."/>
            <person name="Tomimura Y."/>
            <person name="Tsolas J.M."/>
            <person name="Valente V.L."/>
            <person name="Venter E."/>
            <person name="Venter J.C."/>
            <person name="Vicario S."/>
            <person name="Vieira F.G."/>
            <person name="Vilella A.J."/>
            <person name="Villasante A."/>
            <person name="Walenz B."/>
            <person name="Wang J."/>
            <person name="Wasserman M."/>
            <person name="Watts T."/>
            <person name="Wilson D."/>
            <person name="Wilson R.K."/>
            <person name="Wing R.A."/>
            <person name="Wolfner M.F."/>
            <person name="Wong A."/>
            <person name="Wong G.K."/>
            <person name="Wu C.I."/>
            <person name="Wu G."/>
            <person name="Yamamoto D."/>
            <person name="Yang H.P."/>
            <person name="Yang S.P."/>
            <person name="Yorke J.A."/>
            <person name="Yoshida K."/>
            <person name="Zdobnov E."/>
            <person name="Zhang P."/>
            <person name="Zhang Y."/>
            <person name="Zimin A.V."/>
            <person name="Baldwin J."/>
            <person name="Abdouelleil A."/>
            <person name="Abdulkadir J."/>
            <person name="Abebe A."/>
            <person name="Abera B."/>
            <person name="Abreu J."/>
            <person name="Acer S.C."/>
            <person name="Aftuck L."/>
            <person name="Alexander A."/>
            <person name="An P."/>
            <person name="Anderson E."/>
            <person name="Anderson S."/>
            <person name="Arachi H."/>
            <person name="Azer M."/>
            <person name="Bachantsang P."/>
            <person name="Barry A."/>
            <person name="Bayul T."/>
            <person name="Berlin A."/>
            <person name="Bessette D."/>
            <person name="Bloom T."/>
            <person name="Blye J."/>
            <person name="Boguslavskiy L."/>
            <person name="Bonnet C."/>
            <person name="Boukhgalter B."/>
            <person name="Bourzgui I."/>
            <person name="Brown A."/>
            <person name="Cahill P."/>
            <person name="Channer S."/>
            <person name="Cheshatsang Y."/>
            <person name="Chuda L."/>
            <person name="Citroen M."/>
            <person name="Collymore A."/>
            <person name="Cooke P."/>
            <person name="Costello M."/>
            <person name="D'Aco K."/>
            <person name="Daza R."/>
            <person name="De Haan G."/>
            <person name="DeGray S."/>
            <person name="DeMaso C."/>
            <person name="Dhargay N."/>
            <person name="Dooley K."/>
            <person name="Dooley E."/>
            <person name="Doricent M."/>
            <person name="Dorje P."/>
            <person name="Dorjee K."/>
            <person name="Dupes A."/>
            <person name="Elong R."/>
            <person name="Falk J."/>
            <person name="Farina A."/>
            <person name="Faro S."/>
            <person name="Ferguson D."/>
            <person name="Fisher S."/>
            <person name="Foley C.D."/>
            <person name="Franke A."/>
            <person name="Friedrich D."/>
            <person name="Gadbois L."/>
            <person name="Gearin G."/>
            <person name="Gearin C.R."/>
            <person name="Giannoukos G."/>
            <person name="Goode T."/>
            <person name="Graham J."/>
            <person name="Grandbois E."/>
            <person name="Grewal S."/>
            <person name="Gyaltsen K."/>
            <person name="Hafez N."/>
            <person name="Hagos B."/>
            <person name="Hall J."/>
            <person name="Henson C."/>
            <person name="Hollinger A."/>
            <person name="Honan T."/>
            <person name="Huard M.D."/>
            <person name="Hughes L."/>
            <person name="Hurhula B."/>
            <person name="Husby M.E."/>
            <person name="Kamat A."/>
            <person name="Kanga B."/>
            <person name="Kashin S."/>
            <person name="Khazanovich D."/>
            <person name="Kisner P."/>
            <person name="Lance K."/>
            <person name="Lara M."/>
            <person name="Lee W."/>
            <person name="Lennon N."/>
            <person name="Letendre F."/>
            <person name="LeVine R."/>
            <person name="Lipovsky A."/>
            <person name="Liu X."/>
            <person name="Liu J."/>
            <person name="Liu S."/>
            <person name="Lokyitsang T."/>
            <person name="Lokyitsang Y."/>
            <person name="Lubonja R."/>
            <person name="Lui A."/>
            <person name="MacDonald P."/>
            <person name="Magnisalis V."/>
            <person name="Maru K."/>
            <person name="Matthews C."/>
            <person name="McCusker W."/>
            <person name="McDonough S."/>
            <person name="Mehta T."/>
            <person name="Meldrim J."/>
            <person name="Meneus L."/>
            <person name="Mihai O."/>
            <person name="Mihalev A."/>
            <person name="Mihova T."/>
            <person name="Mittelman R."/>
            <person name="Mlenga V."/>
            <person name="Montmayeur A."/>
            <person name="Mulrain L."/>
            <person name="Navidi A."/>
            <person name="Naylor J."/>
            <person name="Negash T."/>
            <person name="Nguyen T."/>
            <person name="Nguyen N."/>
            <person name="Nicol R."/>
            <person name="Norbu C."/>
            <person name="Norbu N."/>
            <person name="Novod N."/>
            <person name="O'Neill B."/>
            <person name="Osman S."/>
            <person name="Markiewicz E."/>
            <person name="Oyono O.L."/>
            <person name="Patti C."/>
            <person name="Phunkhang P."/>
            <person name="Pierre F."/>
            <person name="Priest M."/>
            <person name="Raghuraman S."/>
            <person name="Rege F."/>
            <person name="Reyes R."/>
            <person name="Rise C."/>
            <person name="Rogov P."/>
            <person name="Ross K."/>
            <person name="Ryan E."/>
            <person name="Settipalli S."/>
            <person name="Shea T."/>
            <person name="Sherpa N."/>
            <person name="Shi L."/>
            <person name="Shih D."/>
            <person name="Sparrow T."/>
            <person name="Spaulding J."/>
            <person name="Stalker J."/>
            <person name="Stange-Thomann N."/>
            <person name="Stavropoulos S."/>
            <person name="Stone C."/>
            <person name="Strader C."/>
            <person name="Tesfaye S."/>
            <person name="Thomson T."/>
            <person name="Thoulutsang Y."/>
            <person name="Thoulutsang D."/>
            <person name="Topham K."/>
            <person name="Topping I."/>
            <person name="Tsamla T."/>
            <person name="Vassiliev H."/>
            <person name="Vo A."/>
            <person name="Wangchuk T."/>
            <person name="Wangdi T."/>
            <person name="Weiand M."/>
            <person name="Wilkinson J."/>
            <person name="Wilson A."/>
            <person name="Yadav S."/>
            <person name="Young G."/>
            <person name="Yu Q."/>
            <person name="Zembek L."/>
            <person name="Zhong D."/>
            <person name="Zimmer A."/>
            <person name="Zwirko Z."/>
            <person name="Jaffe D.B."/>
            <person name="Alvarez P."/>
            <person name="Brockman W."/>
            <person name="Butler J."/>
            <person name="Chin C."/>
            <person name="Gnerre S."/>
            <person name="Grabherr M."/>
            <person name="Kleber M."/>
            <person name="Mauceli E."/>
            <person name="MacCallum I."/>
        </authorList>
    </citation>
    <scope>NUCLEOTIDE SEQUENCE [LARGE SCALE GENOMIC DNA]</scope>
    <source>
        <strain evidence="2">Tucson 14024-0371.13</strain>
    </source>
</reference>
<protein>
    <submittedName>
        <fullName evidence="1">Uncharacterized protein, isoform B</fullName>
    </submittedName>
</protein>
<gene>
    <name evidence="1" type="primary">Dana\GF27157</name>
    <name evidence="1" type="ORF">GF27157</name>
</gene>
<keyword evidence="2" id="KW-1185">Reference proteome</keyword>
<evidence type="ECO:0000313" key="1">
    <source>
        <dbReference type="EMBL" id="KPU78774.1"/>
    </source>
</evidence>